<evidence type="ECO:0000256" key="1">
    <source>
        <dbReference type="ARBA" id="ARBA00022801"/>
    </source>
</evidence>
<sequence length="342" mass="37096">MQLPTSLTDRVRSDCAAVAAQSELVTIDGERLPAYLAELRRTPPDPQYDAAHHYRAAAAAPDGAEHTAGYVLALDAINFGSGYFPSLHKLPGASGYHTVAALLTQQFDESPWRAADLAGLTVVQVTNTFGQRDNPEASELMELFTAALNELGDWLLREHDGSALRAVDAAGGSAETLAQQLFQLPTWADVSEYRGRQVHLAKRAQLTAVDLALAFDGAGPGSFYDLHRLTMFADNLVPHVLRTDGLLRYHPELAEQINAGRPIPAGSAAEVEIRAVAVHAVELLAAGWRSSDDPASDDPASDSAADEQRPVSAADLDYLLWNRGQQPRYRALPRHRTRTTNY</sequence>
<comment type="caution">
    <text evidence="7">The sequence shown here is derived from an EMBL/GenBank/DDBJ whole genome shotgun (WGS) entry which is preliminary data.</text>
</comment>
<evidence type="ECO:0000256" key="3">
    <source>
        <dbReference type="ARBA" id="ARBA00035306"/>
    </source>
</evidence>
<dbReference type="Proteomes" id="UP000562984">
    <property type="component" value="Unassembled WGS sequence"/>
</dbReference>
<name>A0A849A3I9_9ACTN</name>
<organism evidence="7 8">
    <name type="scientific">Nakamurella aerolata</name>
    <dbReference type="NCBI Taxonomy" id="1656892"/>
    <lineage>
        <taxon>Bacteria</taxon>
        <taxon>Bacillati</taxon>
        <taxon>Actinomycetota</taxon>
        <taxon>Actinomycetes</taxon>
        <taxon>Nakamurellales</taxon>
        <taxon>Nakamurellaceae</taxon>
        <taxon>Nakamurella</taxon>
    </lineage>
</organism>
<dbReference type="PANTHER" id="PTHR21314:SF0">
    <property type="entry name" value="QUEUOSINE 5'-PHOSPHATE N-GLYCOSYLASE_HYDROLASE"/>
    <property type="match status" value="1"/>
</dbReference>
<evidence type="ECO:0000313" key="7">
    <source>
        <dbReference type="EMBL" id="NNG35594.1"/>
    </source>
</evidence>
<dbReference type="InterPro" id="IPR019438">
    <property type="entry name" value="Q_salvage"/>
</dbReference>
<evidence type="ECO:0000313" key="8">
    <source>
        <dbReference type="Proteomes" id="UP000562984"/>
    </source>
</evidence>
<dbReference type="EMBL" id="JABEND010000003">
    <property type="protein sequence ID" value="NNG35594.1"/>
    <property type="molecule type" value="Genomic_DNA"/>
</dbReference>
<dbReference type="Pfam" id="PF10343">
    <property type="entry name" value="Q_salvage"/>
    <property type="match status" value="1"/>
</dbReference>
<comment type="catalytic activity">
    <reaction evidence="5">
        <text>queuosine 5'-phosphate + H2O = queuine + D-ribose 5-phosphate</text>
        <dbReference type="Rhea" id="RHEA:75387"/>
        <dbReference type="ChEBI" id="CHEBI:15377"/>
        <dbReference type="ChEBI" id="CHEBI:17433"/>
        <dbReference type="ChEBI" id="CHEBI:78346"/>
        <dbReference type="ChEBI" id="CHEBI:194371"/>
    </reaction>
    <physiologicalReaction direction="left-to-right" evidence="5">
        <dbReference type="Rhea" id="RHEA:75388"/>
    </physiologicalReaction>
</comment>
<accession>A0A849A3I9</accession>
<protein>
    <recommendedName>
        <fullName evidence="3">Queuosine 5'-phosphate N-glycosylase/hydrolase</fullName>
    </recommendedName>
    <alternativeName>
        <fullName evidence="4">Queuosine-nucleotide N-glycosylase/hydrolase</fullName>
    </alternativeName>
</protein>
<dbReference type="GO" id="GO:0016787">
    <property type="term" value="F:hydrolase activity"/>
    <property type="evidence" value="ECO:0007669"/>
    <property type="project" value="UniProtKB-KW"/>
</dbReference>
<evidence type="ECO:0000256" key="6">
    <source>
        <dbReference type="SAM" id="MobiDB-lite"/>
    </source>
</evidence>
<dbReference type="RefSeq" id="WP_171199258.1">
    <property type="nucleotide sequence ID" value="NZ_JABEND010000003.1"/>
</dbReference>
<gene>
    <name evidence="7" type="ORF">HKD39_07680</name>
</gene>
<keyword evidence="8" id="KW-1185">Reference proteome</keyword>
<dbReference type="PANTHER" id="PTHR21314">
    <property type="entry name" value="QUEUOSINE 5'-PHOSPHATE N-GLYCOSYLASE_HYDROLASE-RELATED"/>
    <property type="match status" value="1"/>
</dbReference>
<keyword evidence="1" id="KW-0378">Hydrolase</keyword>
<comment type="similarity">
    <text evidence="2">Belongs to the QNG1 protein family.</text>
</comment>
<evidence type="ECO:0000256" key="4">
    <source>
        <dbReference type="ARBA" id="ARBA00035393"/>
    </source>
</evidence>
<proteinExistence type="inferred from homology"/>
<reference evidence="7 8" key="1">
    <citation type="submission" date="2020-05" db="EMBL/GenBank/DDBJ databases">
        <title>Nakamurella sp. DB0629 isolated from air conditioner.</title>
        <authorList>
            <person name="Kim D.H."/>
            <person name="Kim D.-U."/>
        </authorList>
    </citation>
    <scope>NUCLEOTIDE SEQUENCE [LARGE SCALE GENOMIC DNA]</scope>
    <source>
        <strain evidence="7 8">DB0629</strain>
    </source>
</reference>
<evidence type="ECO:0000256" key="5">
    <source>
        <dbReference type="ARBA" id="ARBA00048204"/>
    </source>
</evidence>
<dbReference type="GO" id="GO:0006400">
    <property type="term" value="P:tRNA modification"/>
    <property type="evidence" value="ECO:0007669"/>
    <property type="project" value="TreeGrafter"/>
</dbReference>
<feature type="region of interest" description="Disordered" evidence="6">
    <location>
        <begin position="289"/>
        <end position="311"/>
    </location>
</feature>
<dbReference type="AlphaFoldDB" id="A0A849A3I9"/>
<evidence type="ECO:0000256" key="2">
    <source>
        <dbReference type="ARBA" id="ARBA00035119"/>
    </source>
</evidence>